<reference evidence="3" key="1">
    <citation type="submission" date="2022-10" db="EMBL/GenBank/DDBJ databases">
        <title>Genome assembly of Pristionchus species.</title>
        <authorList>
            <person name="Yoshida K."/>
            <person name="Sommer R.J."/>
        </authorList>
    </citation>
    <scope>NUCLEOTIDE SEQUENCE [LARGE SCALE GENOMIC DNA]</scope>
    <source>
        <strain evidence="3">RS5460</strain>
    </source>
</reference>
<dbReference type="AlphaFoldDB" id="A0AAN5IB53"/>
<gene>
    <name evidence="2" type="ORF">PMAYCL1PPCAC_29758</name>
</gene>
<evidence type="ECO:0000313" key="3">
    <source>
        <dbReference type="Proteomes" id="UP001328107"/>
    </source>
</evidence>
<sequence length="90" mass="10321">MDNLRRKGVRHDFLLPSTSWGNSTAKEGRPGCDYLPPLGTGSRTPVEYHTEEISREPDWKNQEELAVPPFFYANFNSFLSSFVIDHLVHI</sequence>
<proteinExistence type="predicted"/>
<name>A0AAN5IB53_9BILA</name>
<dbReference type="EMBL" id="BTRK01000006">
    <property type="protein sequence ID" value="GMR59563.1"/>
    <property type="molecule type" value="Genomic_DNA"/>
</dbReference>
<accession>A0AAN5IB53</accession>
<dbReference type="Proteomes" id="UP001328107">
    <property type="component" value="Unassembled WGS sequence"/>
</dbReference>
<protein>
    <submittedName>
        <fullName evidence="2">Uncharacterized protein</fullName>
    </submittedName>
</protein>
<evidence type="ECO:0000256" key="1">
    <source>
        <dbReference type="SAM" id="MobiDB-lite"/>
    </source>
</evidence>
<feature type="region of interest" description="Disordered" evidence="1">
    <location>
        <begin position="22"/>
        <end position="43"/>
    </location>
</feature>
<keyword evidence="3" id="KW-1185">Reference proteome</keyword>
<organism evidence="2 3">
    <name type="scientific">Pristionchus mayeri</name>
    <dbReference type="NCBI Taxonomy" id="1317129"/>
    <lineage>
        <taxon>Eukaryota</taxon>
        <taxon>Metazoa</taxon>
        <taxon>Ecdysozoa</taxon>
        <taxon>Nematoda</taxon>
        <taxon>Chromadorea</taxon>
        <taxon>Rhabditida</taxon>
        <taxon>Rhabditina</taxon>
        <taxon>Diplogasteromorpha</taxon>
        <taxon>Diplogasteroidea</taxon>
        <taxon>Neodiplogasteridae</taxon>
        <taxon>Pristionchus</taxon>
    </lineage>
</organism>
<comment type="caution">
    <text evidence="2">The sequence shown here is derived from an EMBL/GenBank/DDBJ whole genome shotgun (WGS) entry which is preliminary data.</text>
</comment>
<feature type="non-terminal residue" evidence="2">
    <location>
        <position position="90"/>
    </location>
</feature>
<evidence type="ECO:0000313" key="2">
    <source>
        <dbReference type="EMBL" id="GMR59563.1"/>
    </source>
</evidence>